<evidence type="ECO:0000313" key="2">
    <source>
        <dbReference type="EMBL" id="RDU66023.1"/>
    </source>
</evidence>
<dbReference type="Proteomes" id="UP000257067">
    <property type="component" value="Unassembled WGS sequence"/>
</dbReference>
<accession>A0A3D8ILM3</accession>
<evidence type="ECO:0000256" key="1">
    <source>
        <dbReference type="SAM" id="MobiDB-lite"/>
    </source>
</evidence>
<dbReference type="EMBL" id="NXLU01000037">
    <property type="protein sequence ID" value="RDU66023.1"/>
    <property type="molecule type" value="Genomic_DNA"/>
</dbReference>
<comment type="caution">
    <text evidence="2">The sequence shown here is derived from an EMBL/GenBank/DDBJ whole genome shotgun (WGS) entry which is preliminary data.</text>
</comment>
<evidence type="ECO:0000313" key="3">
    <source>
        <dbReference type="Proteomes" id="UP000257067"/>
    </source>
</evidence>
<dbReference type="RefSeq" id="WP_170125583.1">
    <property type="nucleotide sequence ID" value="NZ_NXLU01000037.1"/>
</dbReference>
<organism evidence="2 3">
    <name type="scientific">Helicobacter cholecystus</name>
    <dbReference type="NCBI Taxonomy" id="45498"/>
    <lineage>
        <taxon>Bacteria</taxon>
        <taxon>Pseudomonadati</taxon>
        <taxon>Campylobacterota</taxon>
        <taxon>Epsilonproteobacteria</taxon>
        <taxon>Campylobacterales</taxon>
        <taxon>Helicobacteraceae</taxon>
        <taxon>Helicobacter</taxon>
    </lineage>
</organism>
<name>A0A3D8ILM3_9HELI</name>
<proteinExistence type="predicted"/>
<dbReference type="AlphaFoldDB" id="A0A3D8ILM3"/>
<protein>
    <submittedName>
        <fullName evidence="2">Uncharacterized protein</fullName>
    </submittedName>
</protein>
<feature type="non-terminal residue" evidence="2">
    <location>
        <position position="1"/>
    </location>
</feature>
<keyword evidence="3" id="KW-1185">Reference proteome</keyword>
<sequence>SSSNTITLTGTNQSTLGAVSTNGNGNTNSTNTIYVGVKQSGSSNTTPNTRDTNANGLSIATLSANEGAVLSNEGYRDNVKSGNQNIVVVESGKLTVSGNPNGSSKTSIQASKNAQNFITANNGASITGDIISSNHGRNNIYIKGTLGTAS</sequence>
<reference evidence="2 3" key="1">
    <citation type="submission" date="2018-04" db="EMBL/GenBank/DDBJ databases">
        <title>Novel Campyloabacter and Helicobacter Species and Strains.</title>
        <authorList>
            <person name="Mannion A.J."/>
            <person name="Shen Z."/>
            <person name="Fox J.G."/>
        </authorList>
    </citation>
    <scope>NUCLEOTIDE SEQUENCE [LARGE SCALE GENOMIC DNA]</scope>
    <source>
        <strain evidence="2 3">ATCC 700242</strain>
    </source>
</reference>
<feature type="compositionally biased region" description="Polar residues" evidence="1">
    <location>
        <begin position="1"/>
        <end position="19"/>
    </location>
</feature>
<feature type="non-terminal residue" evidence="2">
    <location>
        <position position="150"/>
    </location>
</feature>
<feature type="region of interest" description="Disordered" evidence="1">
    <location>
        <begin position="1"/>
        <end position="28"/>
    </location>
</feature>
<gene>
    <name evidence="2" type="ORF">CQA62_06825</name>
</gene>